<dbReference type="SUPFAM" id="SSF53448">
    <property type="entry name" value="Nucleotide-diphospho-sugar transferases"/>
    <property type="match status" value="1"/>
</dbReference>
<evidence type="ECO:0000313" key="13">
    <source>
        <dbReference type="EMBL" id="KXB90711.1"/>
    </source>
</evidence>
<evidence type="ECO:0000256" key="6">
    <source>
        <dbReference type="ARBA" id="ARBA00022695"/>
    </source>
</evidence>
<keyword evidence="8 11" id="KW-0414">Isoprene biosynthesis</keyword>
<dbReference type="Proteomes" id="UP000070160">
    <property type="component" value="Unassembled WGS sequence"/>
</dbReference>
<dbReference type="EC" id="2.7.7.60" evidence="11"/>
<dbReference type="GO" id="GO:0019288">
    <property type="term" value="P:isopentenyl diphosphate biosynthetic process, methylerythritol 4-phosphate pathway"/>
    <property type="evidence" value="ECO:0007669"/>
    <property type="project" value="UniProtKB-UniRule"/>
</dbReference>
<dbReference type="EMBL" id="LSDT01000044">
    <property type="protein sequence ID" value="KXB90711.1"/>
    <property type="molecule type" value="Genomic_DNA"/>
</dbReference>
<comment type="caution">
    <text evidence="13">The sequence shown here is derived from an EMBL/GenBank/DDBJ whole genome shotgun (WGS) entry which is preliminary data.</text>
</comment>
<evidence type="ECO:0000256" key="9">
    <source>
        <dbReference type="ARBA" id="ARBA00023239"/>
    </source>
</evidence>
<dbReference type="InterPro" id="IPR026596">
    <property type="entry name" value="IspD/F"/>
</dbReference>
<dbReference type="InterPro" id="IPR003526">
    <property type="entry name" value="MECDP_synthase"/>
</dbReference>
<dbReference type="FunFam" id="3.90.550.10:FF:000003">
    <property type="entry name" value="2-C-methyl-D-erythritol 4-phosphate cytidylyltransferase"/>
    <property type="match status" value="1"/>
</dbReference>
<dbReference type="SUPFAM" id="SSF69765">
    <property type="entry name" value="IpsF-like"/>
    <property type="match status" value="1"/>
</dbReference>
<gene>
    <name evidence="11" type="primary">ispDF</name>
    <name evidence="13" type="ORF">HMPREF3182_01135</name>
</gene>
<dbReference type="GO" id="GO:0046872">
    <property type="term" value="F:metal ion binding"/>
    <property type="evidence" value="ECO:0007669"/>
    <property type="project" value="UniProtKB-KW"/>
</dbReference>
<dbReference type="GO" id="GO:0008685">
    <property type="term" value="F:2-C-methyl-D-erythritol 2,4-cyclodiphosphate synthase activity"/>
    <property type="evidence" value="ECO:0007669"/>
    <property type="project" value="UniProtKB-UniRule"/>
</dbReference>
<feature type="site" description="Transition state stabilizer" evidence="11">
    <location>
        <position position="369"/>
    </location>
</feature>
<feature type="binding site" evidence="11">
    <location>
        <begin position="292"/>
        <end position="294"/>
    </location>
    <ligand>
        <name>4-CDP-2-C-methyl-D-erythritol 2-phosphate</name>
        <dbReference type="ChEBI" id="CHEBI:57919"/>
    </ligand>
</feature>
<dbReference type="NCBIfam" id="TIGR00453">
    <property type="entry name" value="ispD"/>
    <property type="match status" value="1"/>
</dbReference>
<keyword evidence="9 11" id="KW-0456">Lyase</keyword>
<comment type="cofactor">
    <cofactor evidence="2 11">
        <name>a divalent metal cation</name>
        <dbReference type="ChEBI" id="CHEBI:60240"/>
    </cofactor>
</comment>
<evidence type="ECO:0000259" key="12">
    <source>
        <dbReference type="Pfam" id="PF02542"/>
    </source>
</evidence>
<dbReference type="InterPro" id="IPR001228">
    <property type="entry name" value="IspD"/>
</dbReference>
<dbReference type="HAMAP" id="MF_01520">
    <property type="entry name" value="IspDF"/>
    <property type="match status" value="1"/>
</dbReference>
<feature type="binding site" evidence="11">
    <location>
        <position position="378"/>
    </location>
    <ligand>
        <name>4-CDP-2-C-methyl-D-erythritol 2-phosphate</name>
        <dbReference type="ChEBI" id="CHEBI:57919"/>
    </ligand>
</feature>
<feature type="region of interest" description="2-C-methyl-D-erythritol 4-phosphate cytidylyltransferase" evidence="11">
    <location>
        <begin position="1"/>
        <end position="237"/>
    </location>
</feature>
<organism evidence="13 14">
    <name type="scientific">Megasphaera hutchinsoni</name>
    <dbReference type="NCBI Taxonomy" id="1588748"/>
    <lineage>
        <taxon>Bacteria</taxon>
        <taxon>Bacillati</taxon>
        <taxon>Bacillota</taxon>
        <taxon>Negativicutes</taxon>
        <taxon>Veillonellales</taxon>
        <taxon>Veillonellaceae</taxon>
        <taxon>Megasphaera</taxon>
    </lineage>
</organism>
<comment type="catalytic activity">
    <reaction evidence="11">
        <text>2-C-methyl-D-erythritol 4-phosphate + CTP + H(+) = 4-CDP-2-C-methyl-D-erythritol + diphosphate</text>
        <dbReference type="Rhea" id="RHEA:13429"/>
        <dbReference type="ChEBI" id="CHEBI:15378"/>
        <dbReference type="ChEBI" id="CHEBI:33019"/>
        <dbReference type="ChEBI" id="CHEBI:37563"/>
        <dbReference type="ChEBI" id="CHEBI:57823"/>
        <dbReference type="ChEBI" id="CHEBI:58262"/>
        <dbReference type="EC" id="2.7.7.60"/>
    </reaction>
</comment>
<reference evidence="14" key="1">
    <citation type="submission" date="2016-01" db="EMBL/GenBank/DDBJ databases">
        <authorList>
            <person name="Mitreva M."/>
            <person name="Pepin K.H."/>
            <person name="Mihindukulasuriya K.A."/>
            <person name="Fulton R."/>
            <person name="Fronick C."/>
            <person name="O'Laughlin M."/>
            <person name="Miner T."/>
            <person name="Herter B."/>
            <person name="Rosa B.A."/>
            <person name="Cordes M."/>
            <person name="Tomlinson C."/>
            <person name="Wollam A."/>
            <person name="Palsikar V.B."/>
            <person name="Mardis E.R."/>
            <person name="Wilson R.K."/>
        </authorList>
    </citation>
    <scope>NUCLEOTIDE SEQUENCE [LARGE SCALE GENOMIC DNA]</scope>
    <source>
        <strain evidence="14">KA00182</strain>
    </source>
</reference>
<dbReference type="FunFam" id="3.30.1330.50:FF:000003">
    <property type="entry name" value="2-C-methyl-D-erythritol 2,4-cyclodiphosphate synthase"/>
    <property type="match status" value="1"/>
</dbReference>
<feature type="site" description="Positions MEP for the nucleophilic attack" evidence="11">
    <location>
        <position position="161"/>
    </location>
</feature>
<dbReference type="CDD" id="cd02516">
    <property type="entry name" value="CDP-ME_synthetase"/>
    <property type="match status" value="1"/>
</dbReference>
<dbReference type="PANTHER" id="PTHR43181:SF1">
    <property type="entry name" value="2-C-METHYL-D-ERYTHRITOL 2,4-CYCLODIPHOSPHATE SYNTHASE, CHLOROPLASTIC"/>
    <property type="match status" value="1"/>
</dbReference>
<dbReference type="UniPathway" id="UPA00056">
    <property type="reaction ID" value="UER00093"/>
</dbReference>
<feature type="binding site" evidence="11">
    <location>
        <begin position="244"/>
        <end position="246"/>
    </location>
    <ligand>
        <name>4-CDP-2-C-methyl-D-erythritol 2-phosphate</name>
        <dbReference type="ChEBI" id="CHEBI:57919"/>
    </ligand>
</feature>
<dbReference type="EC" id="4.6.1.12" evidence="11"/>
<feature type="site" description="Transition state stabilizer" evidence="11">
    <location>
        <position position="18"/>
    </location>
</feature>
<comment type="similarity">
    <text evidence="4">Belongs to the IspF family.</text>
</comment>
<dbReference type="Gene3D" id="3.30.1330.50">
    <property type="entry name" value="2-C-methyl-D-erythritol 2,4-cyclodiphosphate synthase"/>
    <property type="match status" value="1"/>
</dbReference>
<feature type="region of interest" description="2-C-methyl-D-erythritol 2,4-cyclodiphosphate synthase" evidence="11">
    <location>
        <begin position="238"/>
        <end position="396"/>
    </location>
</feature>
<feature type="site" description="Transition state stabilizer" evidence="11">
    <location>
        <position position="25"/>
    </location>
</feature>
<keyword evidence="5 11" id="KW-0808">Transferase</keyword>
<comment type="pathway">
    <text evidence="3 11">Isoprenoid biosynthesis; isopentenyl diphosphate biosynthesis via DXP pathway; isopentenyl diphosphate from 1-deoxy-D-xylulose 5-phosphate: step 4/6.</text>
</comment>
<dbReference type="PROSITE" id="PS01350">
    <property type="entry name" value="ISPF"/>
    <property type="match status" value="1"/>
</dbReference>
<dbReference type="STRING" id="1588748.HMPREF3182_01135"/>
<dbReference type="AlphaFoldDB" id="A0A134CES6"/>
<evidence type="ECO:0000256" key="1">
    <source>
        <dbReference type="ARBA" id="ARBA00000200"/>
    </source>
</evidence>
<feature type="binding site" evidence="11">
    <location>
        <position position="375"/>
    </location>
    <ligand>
        <name>4-CDP-2-C-methyl-D-erythritol 2-phosphate</name>
        <dbReference type="ChEBI" id="CHEBI:57919"/>
    </ligand>
</feature>
<evidence type="ECO:0000313" key="14">
    <source>
        <dbReference type="Proteomes" id="UP000070160"/>
    </source>
</evidence>
<dbReference type="Gene3D" id="3.90.550.10">
    <property type="entry name" value="Spore Coat Polysaccharide Biosynthesis Protein SpsA, Chain A"/>
    <property type="match status" value="1"/>
</dbReference>
<comment type="similarity">
    <text evidence="11">In the N-terminal section; belongs to the IspD/TarI cytidylyltransferase family. IspD subfamily.</text>
</comment>
<keyword evidence="7 11" id="KW-0479">Metal-binding</keyword>
<evidence type="ECO:0000256" key="5">
    <source>
        <dbReference type="ARBA" id="ARBA00022679"/>
    </source>
</evidence>
<dbReference type="HAMAP" id="MF_00107">
    <property type="entry name" value="IspF"/>
    <property type="match status" value="1"/>
</dbReference>
<feature type="binding site" evidence="11">
    <location>
        <position position="244"/>
    </location>
    <ligand>
        <name>a divalent metal cation</name>
        <dbReference type="ChEBI" id="CHEBI:60240"/>
    </ligand>
</feature>
<evidence type="ECO:0000256" key="10">
    <source>
        <dbReference type="ARBA" id="ARBA00023268"/>
    </source>
</evidence>
<evidence type="ECO:0000256" key="2">
    <source>
        <dbReference type="ARBA" id="ARBA00001968"/>
    </source>
</evidence>
<keyword evidence="14" id="KW-1185">Reference proteome</keyword>
<proteinExistence type="inferred from homology"/>
<keyword evidence="6 11" id="KW-0548">Nucleotidyltransferase</keyword>
<dbReference type="GO" id="GO:0016114">
    <property type="term" value="P:terpenoid biosynthetic process"/>
    <property type="evidence" value="ECO:0007669"/>
    <property type="project" value="InterPro"/>
</dbReference>
<dbReference type="RefSeq" id="WP_007392331.1">
    <property type="nucleotide sequence ID" value="NZ_KQ960952.1"/>
</dbReference>
<feature type="binding site" evidence="11">
    <location>
        <position position="278"/>
    </location>
    <ligand>
        <name>a divalent metal cation</name>
        <dbReference type="ChEBI" id="CHEBI:60240"/>
    </ligand>
</feature>
<dbReference type="Pfam" id="PF02542">
    <property type="entry name" value="YgbB"/>
    <property type="match status" value="1"/>
</dbReference>
<dbReference type="InterPro" id="IPR020555">
    <property type="entry name" value="MECDP_synthase_CS"/>
</dbReference>
<sequence>MTLLNVAVIVVAAGSGSRFGYKRNKLFFPLWGKPVLQHTLSHVFQATLVTEVIIVYAECDYADIKKMVHELHPRQIVRYVLGGKEREDSVYQGLLATSEAMDIVMVHDGSRPMAGPEYFDRAVPVMEQAEAAIYAIPVKDTIKQVSHTELYGTQEIQTLKRSQLIAAQTPQIFQRHTLLQAHQYARKHHLSGTDDASLVEAMGKKIIVLPGDERNLKVTTREDITILEASVPCKSIPRIGIGYDVHPLVEGKKLILGGVSIPFSHGLAGHSDADVLVHAVMDALLGAAGLADIGTYFPDTDQTLKGISSLLLLEKVREIISTGGYCIHNIDVMLLAQRPKLKSYIPQMIERIAIALRIDKTAISIKATTTEHLGFVGREEGMAAQAVAMIIKHNMK</sequence>
<comment type="similarity">
    <text evidence="11">In the C-terminal section; belongs to the IspF family.</text>
</comment>
<dbReference type="PANTHER" id="PTHR43181">
    <property type="entry name" value="2-C-METHYL-D-ERYTHRITOL 2,4-CYCLODIPHOSPHATE SYNTHASE, CHLOROPLASTIC"/>
    <property type="match status" value="1"/>
</dbReference>
<dbReference type="GO" id="GO:0050518">
    <property type="term" value="F:2-C-methyl-D-erythritol 4-phosphate cytidylyltransferase activity"/>
    <property type="evidence" value="ECO:0007669"/>
    <property type="project" value="UniProtKB-UniRule"/>
</dbReference>
<dbReference type="InterPro" id="IPR029044">
    <property type="entry name" value="Nucleotide-diphossugar_trans"/>
</dbReference>
<feature type="binding site" evidence="11">
    <location>
        <begin position="297"/>
        <end position="301"/>
    </location>
    <ligand>
        <name>4-CDP-2-C-methyl-D-erythritol 2-phosphate</name>
        <dbReference type="ChEBI" id="CHEBI:57919"/>
    </ligand>
</feature>
<comment type="catalytic activity">
    <reaction evidence="1 11">
        <text>4-CDP-2-C-methyl-D-erythritol 2-phosphate = 2-C-methyl-D-erythritol 2,4-cyclic diphosphate + CMP</text>
        <dbReference type="Rhea" id="RHEA:23864"/>
        <dbReference type="ChEBI" id="CHEBI:57919"/>
        <dbReference type="ChEBI" id="CHEBI:58483"/>
        <dbReference type="ChEBI" id="CHEBI:60377"/>
        <dbReference type="EC" id="4.6.1.12"/>
    </reaction>
</comment>
<feature type="binding site" evidence="11">
    <location>
        <begin position="368"/>
        <end position="371"/>
    </location>
    <ligand>
        <name>4-CDP-2-C-methyl-D-erythritol 2-phosphate</name>
        <dbReference type="ChEBI" id="CHEBI:57919"/>
    </ligand>
</feature>
<feature type="domain" description="2-C-methyl-D-erythritol 2,4-cyclodiphosphate synthase" evidence="12">
    <location>
        <begin position="238"/>
        <end position="390"/>
    </location>
</feature>
<comment type="function">
    <text evidence="11">Bifunctional enzyme that catalyzes the formation of 4-diphosphocytidyl-2-C-methyl-D-erythritol from CTP and 2-C-methyl-D-erythritol 4-phosphate (MEP) (IspD), and catalyzes the conversion of 4-diphosphocytidyl-2-C-methyl-D-erythritol 2-phosphate (CDP-ME2P) to 2-C-methyl-D-erythritol 2,4-cyclodiphosphate (ME-CPP) with a corresponding release of cytidine 5-monophosphate (CMP) (IspF).</text>
</comment>
<evidence type="ECO:0000256" key="3">
    <source>
        <dbReference type="ARBA" id="ARBA00004709"/>
    </source>
</evidence>
<feature type="binding site" evidence="11">
    <location>
        <begin position="270"/>
        <end position="271"/>
    </location>
    <ligand>
        <name>4-CDP-2-C-methyl-D-erythritol 2-phosphate</name>
        <dbReference type="ChEBI" id="CHEBI:57919"/>
    </ligand>
</feature>
<dbReference type="CDD" id="cd00554">
    <property type="entry name" value="MECDP_synthase"/>
    <property type="match status" value="1"/>
</dbReference>
<dbReference type="InterPro" id="IPR036571">
    <property type="entry name" value="MECDP_synthase_sf"/>
</dbReference>
<evidence type="ECO:0000256" key="7">
    <source>
        <dbReference type="ARBA" id="ARBA00022723"/>
    </source>
</evidence>
<dbReference type="PATRIC" id="fig|1588748.3.peg.1095"/>
<keyword evidence="10 11" id="KW-0511">Multifunctional enzyme</keyword>
<comment type="pathway">
    <text evidence="11">Isoprenoid biosynthesis; isopentenyl diphosphate biosynthesis via DXP pathway; isopentenyl diphosphate from 1-deoxy-D-xylulose 5-phosphate: step 2/6.</text>
</comment>
<feature type="site" description="Positions MEP for the nucleophilic attack" evidence="11">
    <location>
        <position position="217"/>
    </location>
</feature>
<evidence type="ECO:0000256" key="8">
    <source>
        <dbReference type="ARBA" id="ARBA00023229"/>
    </source>
</evidence>
<accession>A0A134CES6</accession>
<dbReference type="NCBIfam" id="TIGR00151">
    <property type="entry name" value="ispF"/>
    <property type="match status" value="1"/>
</dbReference>
<name>A0A134CES6_9FIRM</name>
<evidence type="ECO:0000256" key="4">
    <source>
        <dbReference type="ARBA" id="ARBA00008480"/>
    </source>
</evidence>
<dbReference type="InterPro" id="IPR034683">
    <property type="entry name" value="IspD/TarI"/>
</dbReference>
<protein>
    <recommendedName>
        <fullName evidence="11">Bifunctional enzyme IspD/IspF</fullName>
    </recommendedName>
    <domain>
        <recommendedName>
            <fullName evidence="11">2-C-methyl-D-erythritol 4-phosphate cytidylyltransferase</fullName>
            <ecNumber evidence="11">2.7.7.60</ecNumber>
        </recommendedName>
        <alternativeName>
            <fullName evidence="11">4-diphosphocytidyl-2C-methyl-D-erythritol synthase</fullName>
        </alternativeName>
        <alternativeName>
            <fullName evidence="11">MEP cytidylyltransferase</fullName>
            <shortName evidence="11">MCT</shortName>
        </alternativeName>
    </domain>
    <domain>
        <recommendedName>
            <fullName evidence="11">2-C-methyl-D-erythritol 2,4-cyclodiphosphate synthase</fullName>
            <shortName evidence="11">MECDP-synthase</shortName>
            <shortName evidence="11">MECPP-synthase</shortName>
            <shortName evidence="11">MECPS</shortName>
            <ecNumber evidence="11">4.6.1.12</ecNumber>
        </recommendedName>
    </domain>
</protein>
<comment type="caution">
    <text evidence="11">Lacks conserved residue(s) required for the propagation of feature annotation.</text>
</comment>
<feature type="site" description="Transition state stabilizer" evidence="11">
    <location>
        <position position="270"/>
    </location>
</feature>
<dbReference type="Pfam" id="PF01128">
    <property type="entry name" value="IspD"/>
    <property type="match status" value="1"/>
</dbReference>
<evidence type="ECO:0000256" key="11">
    <source>
        <dbReference type="HAMAP-Rule" id="MF_01520"/>
    </source>
</evidence>
<feature type="binding site" evidence="11">
    <location>
        <position position="246"/>
    </location>
    <ligand>
        <name>a divalent metal cation</name>
        <dbReference type="ChEBI" id="CHEBI:60240"/>
    </ligand>
</feature>